<name>A0AAD6V5Q1_9AGAR</name>
<reference evidence="1" key="1">
    <citation type="submission" date="2023-03" db="EMBL/GenBank/DDBJ databases">
        <title>Massive genome expansion in bonnet fungi (Mycena s.s.) driven by repeated elements and novel gene families across ecological guilds.</title>
        <authorList>
            <consortium name="Lawrence Berkeley National Laboratory"/>
            <person name="Harder C.B."/>
            <person name="Miyauchi S."/>
            <person name="Viragh M."/>
            <person name="Kuo A."/>
            <person name="Thoen E."/>
            <person name="Andreopoulos B."/>
            <person name="Lu D."/>
            <person name="Skrede I."/>
            <person name="Drula E."/>
            <person name="Henrissat B."/>
            <person name="Morin E."/>
            <person name="Kohler A."/>
            <person name="Barry K."/>
            <person name="LaButti K."/>
            <person name="Morin E."/>
            <person name="Salamov A."/>
            <person name="Lipzen A."/>
            <person name="Mereny Z."/>
            <person name="Hegedus B."/>
            <person name="Baldrian P."/>
            <person name="Stursova M."/>
            <person name="Weitz H."/>
            <person name="Taylor A."/>
            <person name="Grigoriev I.V."/>
            <person name="Nagy L.G."/>
            <person name="Martin F."/>
            <person name="Kauserud H."/>
        </authorList>
    </citation>
    <scope>NUCLEOTIDE SEQUENCE</scope>
    <source>
        <strain evidence="1">9144</strain>
    </source>
</reference>
<proteinExistence type="predicted"/>
<accession>A0AAD6V5Q1</accession>
<evidence type="ECO:0000313" key="2">
    <source>
        <dbReference type="Proteomes" id="UP001219525"/>
    </source>
</evidence>
<evidence type="ECO:0000313" key="1">
    <source>
        <dbReference type="EMBL" id="KAJ7200204.1"/>
    </source>
</evidence>
<sequence>MTLCHGFDCRVPLALAASLRNVSGSKTTCRGCGLVLGDAEEFCVARCAAVRHTRLPRAQHQRAALTGAACVDGDQLECITAFLMLLLPAHSQTARVQRAGEHHAPERLLGRAGPCWGCAWASSLAQWIGTRLASHGTDSETGVCGGVHSGVRGALRWMGKELGSGVGRTGDALERHRRYPGIPIRGRGTSLQCCGKRVNDAHDACSNGARDVLT</sequence>
<protein>
    <submittedName>
        <fullName evidence="1">Uncharacterized protein</fullName>
    </submittedName>
</protein>
<keyword evidence="2" id="KW-1185">Reference proteome</keyword>
<dbReference type="AlphaFoldDB" id="A0AAD6V5Q1"/>
<comment type="caution">
    <text evidence="1">The sequence shown here is derived from an EMBL/GenBank/DDBJ whole genome shotgun (WGS) entry which is preliminary data.</text>
</comment>
<gene>
    <name evidence="1" type="ORF">GGX14DRAFT_660765</name>
</gene>
<organism evidence="1 2">
    <name type="scientific">Mycena pura</name>
    <dbReference type="NCBI Taxonomy" id="153505"/>
    <lineage>
        <taxon>Eukaryota</taxon>
        <taxon>Fungi</taxon>
        <taxon>Dikarya</taxon>
        <taxon>Basidiomycota</taxon>
        <taxon>Agaricomycotina</taxon>
        <taxon>Agaricomycetes</taxon>
        <taxon>Agaricomycetidae</taxon>
        <taxon>Agaricales</taxon>
        <taxon>Marasmiineae</taxon>
        <taxon>Mycenaceae</taxon>
        <taxon>Mycena</taxon>
    </lineage>
</organism>
<dbReference type="EMBL" id="JARJCW010000064">
    <property type="protein sequence ID" value="KAJ7200204.1"/>
    <property type="molecule type" value="Genomic_DNA"/>
</dbReference>
<dbReference type="Proteomes" id="UP001219525">
    <property type="component" value="Unassembled WGS sequence"/>
</dbReference>